<sequence length="430" mass="46084">MRRLLTSPLFRSVFAVASGTAAAQAVAFAFSPLITRIYGPEAFGLQAVFLSLISILGPAISLRYPMAIIVADDETDAQYLGRLSLMIAFVLSCLVGLALWIARGAILALLGAEALGSLIWFLPLALFFTACQDVSEYRTARLNNFRVFGVVTVVQACLTNLARVLGGLAAPVAGILVAVTSIAPSVQVALLSFGIRSRRIAKPPLGLHRARGLLRKHRDFPIYRVPTDVLNAASQSVPVILLTTLFSPVAAGLYSLTRSVLGLPLHLIGMSTGNVLYARFAELDRDGKALTPLLLKTTAHLLIVFPIIALIAWFAPPAFALMFGEEWREAGYYAQWMSLWVGFSISNIPSIRLAPVIKAQNLLLIMNIAILVIRVLAMVGTYWSGGGEMAAIAAFSLVSLFANAGLILAIIIVAQHHDTAAGRLKPASVK</sequence>
<name>A0ABS5W2J7_9SPHN</name>
<evidence type="ECO:0000313" key="8">
    <source>
        <dbReference type="EMBL" id="MBT2133567.1"/>
    </source>
</evidence>
<feature type="transmembrane region" description="Helical" evidence="6">
    <location>
        <begin position="143"/>
        <end position="162"/>
    </location>
</feature>
<dbReference type="RefSeq" id="WP_214534804.1">
    <property type="nucleotide sequence ID" value="NZ_JAHFVK010000001.1"/>
</dbReference>
<evidence type="ECO:0000256" key="4">
    <source>
        <dbReference type="ARBA" id="ARBA00022989"/>
    </source>
</evidence>
<feature type="transmembrane region" description="Helical" evidence="6">
    <location>
        <begin position="389"/>
        <end position="414"/>
    </location>
</feature>
<keyword evidence="7" id="KW-0732">Signal</keyword>
<comment type="subcellular location">
    <subcellularLocation>
        <location evidence="1">Cell membrane</location>
        <topology evidence="1">Multi-pass membrane protein</topology>
    </subcellularLocation>
</comment>
<organism evidence="8 9">
    <name type="scientific">Croceibacterium selenioxidans</name>
    <dbReference type="NCBI Taxonomy" id="2838833"/>
    <lineage>
        <taxon>Bacteria</taxon>
        <taxon>Pseudomonadati</taxon>
        <taxon>Pseudomonadota</taxon>
        <taxon>Alphaproteobacteria</taxon>
        <taxon>Sphingomonadales</taxon>
        <taxon>Erythrobacteraceae</taxon>
        <taxon>Croceibacterium</taxon>
    </lineage>
</organism>
<evidence type="ECO:0000256" key="5">
    <source>
        <dbReference type="ARBA" id="ARBA00023136"/>
    </source>
</evidence>
<feature type="chain" id="PRO_5046660609" evidence="7">
    <location>
        <begin position="24"/>
        <end position="430"/>
    </location>
</feature>
<comment type="caution">
    <text evidence="8">The sequence shown here is derived from an EMBL/GenBank/DDBJ whole genome shotgun (WGS) entry which is preliminary data.</text>
</comment>
<keyword evidence="5 6" id="KW-0472">Membrane</keyword>
<gene>
    <name evidence="8" type="ORF">KK137_04385</name>
</gene>
<proteinExistence type="predicted"/>
<evidence type="ECO:0000256" key="6">
    <source>
        <dbReference type="SAM" id="Phobius"/>
    </source>
</evidence>
<dbReference type="Pfam" id="PF13440">
    <property type="entry name" value="Polysacc_synt_3"/>
    <property type="match status" value="1"/>
</dbReference>
<feature type="transmembrane region" description="Helical" evidence="6">
    <location>
        <begin position="168"/>
        <end position="193"/>
    </location>
</feature>
<keyword evidence="3 6" id="KW-0812">Transmembrane</keyword>
<feature type="transmembrane region" description="Helical" evidence="6">
    <location>
        <begin position="301"/>
        <end position="324"/>
    </location>
</feature>
<accession>A0ABS5W2J7</accession>
<feature type="transmembrane region" description="Helical" evidence="6">
    <location>
        <begin position="108"/>
        <end position="131"/>
    </location>
</feature>
<reference evidence="8 9" key="1">
    <citation type="submission" date="2021-05" db="EMBL/GenBank/DDBJ databases">
        <title>Croceibacterium sp. LX-88 genome sequence.</title>
        <authorList>
            <person name="Luo X."/>
        </authorList>
    </citation>
    <scope>NUCLEOTIDE SEQUENCE [LARGE SCALE GENOMIC DNA]</scope>
    <source>
        <strain evidence="8 9">LX-88</strain>
    </source>
</reference>
<feature type="transmembrane region" description="Helical" evidence="6">
    <location>
        <begin position="362"/>
        <end position="383"/>
    </location>
</feature>
<feature type="transmembrane region" description="Helical" evidence="6">
    <location>
        <begin position="330"/>
        <end position="350"/>
    </location>
</feature>
<protein>
    <submittedName>
        <fullName evidence="8">Oligosaccharide flippase family protein</fullName>
    </submittedName>
</protein>
<dbReference type="Proteomes" id="UP000811255">
    <property type="component" value="Unassembled WGS sequence"/>
</dbReference>
<feature type="transmembrane region" description="Helical" evidence="6">
    <location>
        <begin position="83"/>
        <end position="102"/>
    </location>
</feature>
<dbReference type="EMBL" id="JAHFVK010000001">
    <property type="protein sequence ID" value="MBT2133567.1"/>
    <property type="molecule type" value="Genomic_DNA"/>
</dbReference>
<feature type="transmembrane region" description="Helical" evidence="6">
    <location>
        <begin position="47"/>
        <end position="71"/>
    </location>
</feature>
<evidence type="ECO:0000256" key="2">
    <source>
        <dbReference type="ARBA" id="ARBA00022475"/>
    </source>
</evidence>
<dbReference type="InterPro" id="IPR050833">
    <property type="entry name" value="Poly_Biosynth_Transport"/>
</dbReference>
<dbReference type="PANTHER" id="PTHR30250:SF11">
    <property type="entry name" value="O-ANTIGEN TRANSPORTER-RELATED"/>
    <property type="match status" value="1"/>
</dbReference>
<evidence type="ECO:0000256" key="1">
    <source>
        <dbReference type="ARBA" id="ARBA00004651"/>
    </source>
</evidence>
<evidence type="ECO:0000313" key="9">
    <source>
        <dbReference type="Proteomes" id="UP000811255"/>
    </source>
</evidence>
<keyword evidence="4 6" id="KW-1133">Transmembrane helix</keyword>
<dbReference type="PANTHER" id="PTHR30250">
    <property type="entry name" value="PST FAMILY PREDICTED COLANIC ACID TRANSPORTER"/>
    <property type="match status" value="1"/>
</dbReference>
<evidence type="ECO:0000256" key="7">
    <source>
        <dbReference type="SAM" id="SignalP"/>
    </source>
</evidence>
<evidence type="ECO:0000256" key="3">
    <source>
        <dbReference type="ARBA" id="ARBA00022692"/>
    </source>
</evidence>
<keyword evidence="9" id="KW-1185">Reference proteome</keyword>
<keyword evidence="2" id="KW-1003">Cell membrane</keyword>
<feature type="signal peptide" evidence="7">
    <location>
        <begin position="1"/>
        <end position="23"/>
    </location>
</feature>